<feature type="transmembrane region" description="Helical" evidence="6">
    <location>
        <begin position="286"/>
        <end position="302"/>
    </location>
</feature>
<dbReference type="Pfam" id="PF03706">
    <property type="entry name" value="LPG_synthase_TM"/>
    <property type="match status" value="1"/>
</dbReference>
<name>I4EEM4_9BACT</name>
<feature type="transmembrane region" description="Helical" evidence="6">
    <location>
        <begin position="102"/>
        <end position="120"/>
    </location>
</feature>
<evidence type="ECO:0000313" key="8">
    <source>
        <dbReference type="Proteomes" id="UP000004221"/>
    </source>
</evidence>
<dbReference type="EMBL" id="CAGS01000103">
    <property type="protein sequence ID" value="CCF83136.1"/>
    <property type="molecule type" value="Genomic_DNA"/>
</dbReference>
<feature type="transmembrane region" description="Helical" evidence="6">
    <location>
        <begin position="63"/>
        <end position="81"/>
    </location>
</feature>
<dbReference type="PANTHER" id="PTHR39087:SF2">
    <property type="entry name" value="UPF0104 MEMBRANE PROTEIN MJ1595"/>
    <property type="match status" value="1"/>
</dbReference>
<evidence type="ECO:0000256" key="6">
    <source>
        <dbReference type="SAM" id="Phobius"/>
    </source>
</evidence>
<feature type="transmembrane region" description="Helical" evidence="6">
    <location>
        <begin position="33"/>
        <end position="51"/>
    </location>
</feature>
<feature type="transmembrane region" description="Helical" evidence="6">
    <location>
        <begin position="314"/>
        <end position="337"/>
    </location>
</feature>
<sequence>MDAEFEDLNEVPASSPGFTSRERPIIERLKRRFLYGLIFGVAVIALVAIAGNGPALAGTLGRFDWRLLPIIVGLTLANYVLRFAKWQFYLRWLKVGAIPTRTSLGIFFAGFSMAVTPGKVGEFLKAYLLRRATGVPVATTAPIVLVERLTDGMAMLVLAAAGLATARYGWQFLVVMALGAAAGVFVLQRRALVLGILTRLEHLPLLSSRAHLLRAFYESTYLLLRPGNLLIATGIGVISWSGECLAFALILTGLGLPFSWSLLATATFILAIATMAGAISMLPGGLGAAEASIAGLLLLLVHDPRMTTELAAAATLLVRFATLWFGVLLGIAGLFAVERHLRRATERPVGAGLASNSD</sequence>
<accession>I4EEM4</accession>
<dbReference type="Proteomes" id="UP000004221">
    <property type="component" value="Unassembled WGS sequence"/>
</dbReference>
<protein>
    <recommendedName>
        <fullName evidence="9">Integral membrane protein</fullName>
    </recommendedName>
</protein>
<keyword evidence="3 6" id="KW-0812">Transmembrane</keyword>
<dbReference type="GO" id="GO:0005886">
    <property type="term" value="C:plasma membrane"/>
    <property type="evidence" value="ECO:0007669"/>
    <property type="project" value="UniProtKB-SubCell"/>
</dbReference>
<evidence type="ECO:0008006" key="9">
    <source>
        <dbReference type="Google" id="ProtNLM"/>
    </source>
</evidence>
<evidence type="ECO:0000256" key="1">
    <source>
        <dbReference type="ARBA" id="ARBA00004651"/>
    </source>
</evidence>
<dbReference type="RefSeq" id="WP_008475954.1">
    <property type="nucleotide sequence ID" value="NZ_CAGS01000103.1"/>
</dbReference>
<dbReference type="NCBIfam" id="TIGR00374">
    <property type="entry name" value="flippase-like domain"/>
    <property type="match status" value="1"/>
</dbReference>
<feature type="transmembrane region" description="Helical" evidence="6">
    <location>
        <begin position="229"/>
        <end position="252"/>
    </location>
</feature>
<comment type="subcellular location">
    <subcellularLocation>
        <location evidence="1">Cell membrane</location>
        <topology evidence="1">Multi-pass membrane protein</topology>
    </subcellularLocation>
</comment>
<feature type="transmembrane region" description="Helical" evidence="6">
    <location>
        <begin position="168"/>
        <end position="187"/>
    </location>
</feature>
<keyword evidence="5 6" id="KW-0472">Membrane</keyword>
<keyword evidence="2" id="KW-1003">Cell membrane</keyword>
<evidence type="ECO:0000313" key="7">
    <source>
        <dbReference type="EMBL" id="CCF83136.1"/>
    </source>
</evidence>
<gene>
    <name evidence="7" type="ORF">NITHO_1910011</name>
</gene>
<proteinExistence type="predicted"/>
<reference evidence="7 8" key="1">
    <citation type="journal article" date="2012" name="ISME J.">
        <title>Nitrification expanded: discovery, physiology and genomics of a nitrite-oxidizing bacterium from the phylum Chloroflexi.</title>
        <authorList>
            <person name="Sorokin D.Y."/>
            <person name="Lucker S."/>
            <person name="Vejmelkova D."/>
            <person name="Kostrikina N.A."/>
            <person name="Kleerebezem R."/>
            <person name="Rijpstra W.I."/>
            <person name="Damste J.S."/>
            <person name="Le Paslier D."/>
            <person name="Muyzer G."/>
            <person name="Wagner M."/>
            <person name="van Loosdrecht M.C."/>
            <person name="Daims H."/>
        </authorList>
    </citation>
    <scope>NUCLEOTIDE SEQUENCE [LARGE SCALE GENOMIC DNA]</scope>
    <source>
        <strain evidence="8">none</strain>
    </source>
</reference>
<feature type="transmembrane region" description="Helical" evidence="6">
    <location>
        <begin position="258"/>
        <end position="279"/>
    </location>
</feature>
<keyword evidence="8" id="KW-1185">Reference proteome</keyword>
<evidence type="ECO:0000256" key="2">
    <source>
        <dbReference type="ARBA" id="ARBA00022475"/>
    </source>
</evidence>
<dbReference type="PANTHER" id="PTHR39087">
    <property type="entry name" value="UPF0104 MEMBRANE PROTEIN MJ1595"/>
    <property type="match status" value="1"/>
</dbReference>
<evidence type="ECO:0000256" key="4">
    <source>
        <dbReference type="ARBA" id="ARBA00022989"/>
    </source>
</evidence>
<keyword evidence="4 6" id="KW-1133">Transmembrane helix</keyword>
<evidence type="ECO:0000256" key="5">
    <source>
        <dbReference type="ARBA" id="ARBA00023136"/>
    </source>
</evidence>
<organism evidence="7 8">
    <name type="scientific">Nitrolancea hollandica Lb</name>
    <dbReference type="NCBI Taxonomy" id="1129897"/>
    <lineage>
        <taxon>Bacteria</taxon>
        <taxon>Pseudomonadati</taxon>
        <taxon>Thermomicrobiota</taxon>
        <taxon>Thermomicrobia</taxon>
        <taxon>Sphaerobacterales</taxon>
        <taxon>Sphaerobacterineae</taxon>
        <taxon>Sphaerobacteraceae</taxon>
        <taxon>Nitrolancea</taxon>
    </lineage>
</organism>
<dbReference type="InterPro" id="IPR022791">
    <property type="entry name" value="L-PG_synthase/AglD"/>
</dbReference>
<evidence type="ECO:0000256" key="3">
    <source>
        <dbReference type="ARBA" id="ARBA00022692"/>
    </source>
</evidence>
<dbReference type="AlphaFoldDB" id="I4EEM4"/>
<comment type="caution">
    <text evidence="7">The sequence shown here is derived from an EMBL/GenBank/DDBJ whole genome shotgun (WGS) entry which is preliminary data.</text>
</comment>